<dbReference type="PANTHER" id="PTHR30346">
    <property type="entry name" value="TRANSCRIPTIONAL DUAL REGULATOR HCAR-RELATED"/>
    <property type="match status" value="1"/>
</dbReference>
<keyword evidence="4" id="KW-0804">Transcription</keyword>
<evidence type="ECO:0000313" key="7">
    <source>
        <dbReference type="Proteomes" id="UP000295453"/>
    </source>
</evidence>
<dbReference type="OrthoDB" id="3181812at2"/>
<accession>A0A4R1CBS9</accession>
<dbReference type="Pfam" id="PF00126">
    <property type="entry name" value="HTH_1"/>
    <property type="match status" value="1"/>
</dbReference>
<dbReference type="InterPro" id="IPR036390">
    <property type="entry name" value="WH_DNA-bd_sf"/>
</dbReference>
<dbReference type="InterPro" id="IPR000847">
    <property type="entry name" value="LysR_HTH_N"/>
</dbReference>
<feature type="domain" description="HTH lysR-type" evidence="5">
    <location>
        <begin position="1"/>
        <end position="58"/>
    </location>
</feature>
<comment type="caution">
    <text evidence="6">The sequence shown here is derived from an EMBL/GenBank/DDBJ whole genome shotgun (WGS) entry which is preliminary data.</text>
</comment>
<dbReference type="PROSITE" id="PS50931">
    <property type="entry name" value="HTH_LYSR"/>
    <property type="match status" value="1"/>
</dbReference>
<dbReference type="EMBL" id="SJZJ01000010">
    <property type="protein sequence ID" value="TCJ28564.1"/>
    <property type="molecule type" value="Genomic_DNA"/>
</dbReference>
<evidence type="ECO:0000256" key="1">
    <source>
        <dbReference type="ARBA" id="ARBA00009437"/>
    </source>
</evidence>
<dbReference type="Gene3D" id="1.10.10.10">
    <property type="entry name" value="Winged helix-like DNA-binding domain superfamily/Winged helix DNA-binding domain"/>
    <property type="match status" value="1"/>
</dbReference>
<proteinExistence type="inferred from homology"/>
<dbReference type="Proteomes" id="UP000295453">
    <property type="component" value="Unassembled WGS sequence"/>
</dbReference>
<dbReference type="InterPro" id="IPR036388">
    <property type="entry name" value="WH-like_DNA-bd_sf"/>
</dbReference>
<dbReference type="SUPFAM" id="SSF53850">
    <property type="entry name" value="Periplasmic binding protein-like II"/>
    <property type="match status" value="1"/>
</dbReference>
<dbReference type="SUPFAM" id="SSF46785">
    <property type="entry name" value="Winged helix' DNA-binding domain"/>
    <property type="match status" value="1"/>
</dbReference>
<organism evidence="6 7">
    <name type="scientific">Nocardioides jejuensis</name>
    <dbReference type="NCBI Taxonomy" id="2502782"/>
    <lineage>
        <taxon>Bacteria</taxon>
        <taxon>Bacillati</taxon>
        <taxon>Actinomycetota</taxon>
        <taxon>Actinomycetes</taxon>
        <taxon>Propionibacteriales</taxon>
        <taxon>Nocardioidaceae</taxon>
        <taxon>Nocardioides</taxon>
    </lineage>
</organism>
<keyword evidence="7" id="KW-1185">Reference proteome</keyword>
<dbReference type="GO" id="GO:0032993">
    <property type="term" value="C:protein-DNA complex"/>
    <property type="evidence" value="ECO:0007669"/>
    <property type="project" value="TreeGrafter"/>
</dbReference>
<keyword evidence="3" id="KW-0238">DNA-binding</keyword>
<keyword evidence="2" id="KW-0805">Transcription regulation</keyword>
<dbReference type="RefSeq" id="WP_131582801.1">
    <property type="nucleotide sequence ID" value="NZ_SJZJ01000010.1"/>
</dbReference>
<evidence type="ECO:0000256" key="4">
    <source>
        <dbReference type="ARBA" id="ARBA00023163"/>
    </source>
</evidence>
<dbReference type="GO" id="GO:0003677">
    <property type="term" value="F:DNA binding"/>
    <property type="evidence" value="ECO:0007669"/>
    <property type="project" value="UniProtKB-KW"/>
</dbReference>
<evidence type="ECO:0000256" key="2">
    <source>
        <dbReference type="ARBA" id="ARBA00023015"/>
    </source>
</evidence>
<protein>
    <submittedName>
        <fullName evidence="6">LysR family transcriptional regulator</fullName>
    </submittedName>
</protein>
<dbReference type="Pfam" id="PF03466">
    <property type="entry name" value="LysR_substrate"/>
    <property type="match status" value="1"/>
</dbReference>
<dbReference type="PANTHER" id="PTHR30346:SF28">
    <property type="entry name" value="HTH-TYPE TRANSCRIPTIONAL REGULATOR CYNR"/>
    <property type="match status" value="1"/>
</dbReference>
<dbReference type="InterPro" id="IPR005119">
    <property type="entry name" value="LysR_subst-bd"/>
</dbReference>
<dbReference type="AlphaFoldDB" id="A0A4R1CBS9"/>
<dbReference type="FunFam" id="1.10.10.10:FF:000001">
    <property type="entry name" value="LysR family transcriptional regulator"/>
    <property type="match status" value="1"/>
</dbReference>
<dbReference type="GO" id="GO:0003700">
    <property type="term" value="F:DNA-binding transcription factor activity"/>
    <property type="evidence" value="ECO:0007669"/>
    <property type="project" value="InterPro"/>
</dbReference>
<sequence>MRIEQLQYVLAVTEHGSVRRAAERLHVSQPAMSDALARLERELGVELLERQRSGARLSTAGRELLPRMTDVLEAVDRLRSAAAGEAAASHTLRIGSVHAATSVLLLPAVQRLREARPQTSIELRTLQQHEIVLGLLEGALDFGLVNLLDGDDVPAGLAAYELKRGRPVAVLPADHPLADGDDVGADDLRNEPFVGMRAGYLMHRYAHRLFGGNLPRTWHTTDGAEMGKLMVAEGIGLTVLPDYSVDGDPLARTGLITTRPIRDSPVGVRLLLLHRQREGAADASRGLIEALIHQARSLRAA</sequence>
<name>A0A4R1CBS9_9ACTN</name>
<reference evidence="6 7" key="1">
    <citation type="submission" date="2019-03" db="EMBL/GenBank/DDBJ databases">
        <authorList>
            <person name="Kim M.K.M."/>
        </authorList>
    </citation>
    <scope>NUCLEOTIDE SEQUENCE [LARGE SCALE GENOMIC DNA]</scope>
    <source>
        <strain evidence="6 7">18JY15-6</strain>
    </source>
</reference>
<evidence type="ECO:0000313" key="6">
    <source>
        <dbReference type="EMBL" id="TCJ28564.1"/>
    </source>
</evidence>
<dbReference type="PRINTS" id="PR00039">
    <property type="entry name" value="HTHLYSR"/>
</dbReference>
<gene>
    <name evidence="6" type="ORF">EPD65_07590</name>
</gene>
<dbReference type="CDD" id="cd05466">
    <property type="entry name" value="PBP2_LTTR_substrate"/>
    <property type="match status" value="1"/>
</dbReference>
<comment type="similarity">
    <text evidence="1">Belongs to the LysR transcriptional regulatory family.</text>
</comment>
<dbReference type="Gene3D" id="3.40.190.10">
    <property type="entry name" value="Periplasmic binding protein-like II"/>
    <property type="match status" value="2"/>
</dbReference>
<evidence type="ECO:0000259" key="5">
    <source>
        <dbReference type="PROSITE" id="PS50931"/>
    </source>
</evidence>
<evidence type="ECO:0000256" key="3">
    <source>
        <dbReference type="ARBA" id="ARBA00023125"/>
    </source>
</evidence>